<accession>A0A367Y9F4</accession>
<name>A0A367Y9F4_9ASCO</name>
<evidence type="ECO:0000313" key="2">
    <source>
        <dbReference type="EMBL" id="RCK62513.1"/>
    </source>
</evidence>
<comment type="caution">
    <text evidence="2">The sequence shown here is derived from an EMBL/GenBank/DDBJ whole genome shotgun (WGS) entry which is preliminary data.</text>
</comment>
<organism evidence="2 3">
    <name type="scientific">Candida viswanathii</name>
    <dbReference type="NCBI Taxonomy" id="5486"/>
    <lineage>
        <taxon>Eukaryota</taxon>
        <taxon>Fungi</taxon>
        <taxon>Dikarya</taxon>
        <taxon>Ascomycota</taxon>
        <taxon>Saccharomycotina</taxon>
        <taxon>Pichiomycetes</taxon>
        <taxon>Debaryomycetaceae</taxon>
        <taxon>Candida/Lodderomyces clade</taxon>
        <taxon>Candida</taxon>
    </lineage>
</organism>
<proteinExistence type="predicted"/>
<dbReference type="AlphaFoldDB" id="A0A367Y9F4"/>
<evidence type="ECO:0000313" key="3">
    <source>
        <dbReference type="Proteomes" id="UP000253472"/>
    </source>
</evidence>
<keyword evidence="3" id="KW-1185">Reference proteome</keyword>
<dbReference type="EMBL" id="QLNQ01000025">
    <property type="protein sequence ID" value="RCK62513.1"/>
    <property type="molecule type" value="Genomic_DNA"/>
</dbReference>
<protein>
    <submittedName>
        <fullName evidence="2">Uncharacterized protein</fullName>
    </submittedName>
</protein>
<feature type="region of interest" description="Disordered" evidence="1">
    <location>
        <begin position="1"/>
        <end position="20"/>
    </location>
</feature>
<evidence type="ECO:0000256" key="1">
    <source>
        <dbReference type="SAM" id="MobiDB-lite"/>
    </source>
</evidence>
<dbReference type="OrthoDB" id="4026683at2759"/>
<gene>
    <name evidence="2" type="ORF">Cantr_09522</name>
</gene>
<reference evidence="2 3" key="1">
    <citation type="submission" date="2018-06" db="EMBL/GenBank/DDBJ databases">
        <title>Whole genome sequencing of Candida tropicalis (genome annotated by CSBL at Korea University).</title>
        <authorList>
            <person name="Ahn J."/>
        </authorList>
    </citation>
    <scope>NUCLEOTIDE SEQUENCE [LARGE SCALE GENOMIC DNA]</scope>
    <source>
        <strain evidence="2 3">ATCC 20962</strain>
    </source>
</reference>
<dbReference type="Proteomes" id="UP000253472">
    <property type="component" value="Unassembled WGS sequence"/>
</dbReference>
<sequence>MKSDIPPEYTNRPSKKDDCNDFDDLPPDFSTLEHPHQPPAYFQTTPTTPGWTIVINNRFWVDGFRIFVSLDSARKFSAFKNSANPDVISLQEQGFGVPVFKAITNSVPFLSKFITFRKYTPTNLRPFDIDKDYFEFCVVRRYAHVGYDTYVFEFHPDLGDKTREFTLMMFSHSQLPIHDYLYKGMKHRWVDETHGKGFRKRWNMKYGFKHTILDPAQPALTDNWDGKSDKLDKEKKKNAYLGGYLRNMFSASAKYAKAEYYGPLCSDTLGEEEHYFTRGFAELRVDDVANPDPNVNYETIFSLKEDDLVSICVATVLKRQKDIEEQNRRASNSGGGGSC</sequence>